<evidence type="ECO:0000256" key="5">
    <source>
        <dbReference type="SAM" id="MobiDB-lite"/>
    </source>
</evidence>
<dbReference type="GO" id="GO:0003723">
    <property type="term" value="F:RNA binding"/>
    <property type="evidence" value="ECO:0007669"/>
    <property type="project" value="InterPro"/>
</dbReference>
<accession>A0A1B2IW93</accession>
<evidence type="ECO:0000313" key="8">
    <source>
        <dbReference type="Proteomes" id="UP000093267"/>
    </source>
</evidence>
<dbReference type="InterPro" id="IPR020103">
    <property type="entry name" value="PsdUridine_synth_cat_dom_sf"/>
</dbReference>
<dbReference type="OrthoDB" id="9773999at2"/>
<feature type="region of interest" description="Disordered" evidence="5">
    <location>
        <begin position="185"/>
        <end position="205"/>
    </location>
</feature>
<evidence type="ECO:0000256" key="4">
    <source>
        <dbReference type="ARBA" id="ARBA00033164"/>
    </source>
</evidence>
<reference evidence="7 8" key="1">
    <citation type="submission" date="2016-03" db="EMBL/GenBank/DDBJ databases">
        <title>Pediococcus and Lactobacillus from brewery environment - whole genome sequencing and assembly.</title>
        <authorList>
            <person name="Behr J."/>
            <person name="Geissler A.J."/>
            <person name="Vogel R.F."/>
        </authorList>
    </citation>
    <scope>NUCLEOTIDE SEQUENCE [LARGE SCALE GENOMIC DNA]</scope>
    <source>
        <strain evidence="7 8">TMW 1.1995</strain>
    </source>
</reference>
<gene>
    <name evidence="7" type="ORF">AYR63_03615</name>
</gene>
<dbReference type="GO" id="GO:0000455">
    <property type="term" value="P:enzyme-directed rRNA pseudouridine synthesis"/>
    <property type="evidence" value="ECO:0007669"/>
    <property type="project" value="TreeGrafter"/>
</dbReference>
<dbReference type="KEGG" id="lpd:AYR62_12390"/>
<dbReference type="Proteomes" id="UP000093267">
    <property type="component" value="Chromosome"/>
</dbReference>
<organism evidence="7 8">
    <name type="scientific">Secundilactobacillus paracollinoides</name>
    <dbReference type="NCBI Taxonomy" id="240427"/>
    <lineage>
        <taxon>Bacteria</taxon>
        <taxon>Bacillati</taxon>
        <taxon>Bacillota</taxon>
        <taxon>Bacilli</taxon>
        <taxon>Lactobacillales</taxon>
        <taxon>Lactobacillaceae</taxon>
        <taxon>Secundilactobacillus</taxon>
    </lineage>
</organism>
<dbReference type="Pfam" id="PF00849">
    <property type="entry name" value="PseudoU_synth_2"/>
    <property type="match status" value="1"/>
</dbReference>
<dbReference type="GO" id="GO:0009982">
    <property type="term" value="F:pseudouridine synthase activity"/>
    <property type="evidence" value="ECO:0007669"/>
    <property type="project" value="InterPro"/>
</dbReference>
<evidence type="ECO:0000256" key="1">
    <source>
        <dbReference type="ARBA" id="ARBA00000073"/>
    </source>
</evidence>
<feature type="compositionally biased region" description="Basic and acidic residues" evidence="5">
    <location>
        <begin position="191"/>
        <end position="205"/>
    </location>
</feature>
<evidence type="ECO:0000256" key="2">
    <source>
        <dbReference type="ARBA" id="ARBA00010876"/>
    </source>
</evidence>
<dbReference type="EMBL" id="CP014924">
    <property type="protein sequence ID" value="ANZ66313.1"/>
    <property type="molecule type" value="Genomic_DNA"/>
</dbReference>
<dbReference type="GO" id="GO:0140098">
    <property type="term" value="F:catalytic activity, acting on RNA"/>
    <property type="evidence" value="ECO:0007669"/>
    <property type="project" value="UniProtKB-ARBA"/>
</dbReference>
<dbReference type="PROSITE" id="PS01129">
    <property type="entry name" value="PSI_RLU"/>
    <property type="match status" value="1"/>
</dbReference>
<dbReference type="Gene3D" id="3.30.2350.10">
    <property type="entry name" value="Pseudouridine synthase"/>
    <property type="match status" value="1"/>
</dbReference>
<comment type="similarity">
    <text evidence="2">Belongs to the pseudouridine synthase RluA family.</text>
</comment>
<dbReference type="CDD" id="cd02869">
    <property type="entry name" value="PseudoU_synth_RluA_like"/>
    <property type="match status" value="1"/>
</dbReference>
<dbReference type="InterPro" id="IPR006224">
    <property type="entry name" value="PsdUridine_synth_RluA-like_CS"/>
</dbReference>
<evidence type="ECO:0000313" key="7">
    <source>
        <dbReference type="EMBL" id="ANZ66313.1"/>
    </source>
</evidence>
<dbReference type="RefSeq" id="WP_056987450.1">
    <property type="nucleotide sequence ID" value="NZ_CP014912.1"/>
</dbReference>
<dbReference type="SUPFAM" id="SSF55120">
    <property type="entry name" value="Pseudouridine synthase"/>
    <property type="match status" value="1"/>
</dbReference>
<name>A0A1B2IW93_9LACO</name>
<comment type="catalytic activity">
    <reaction evidence="1">
        <text>a uridine in RNA = a pseudouridine in RNA</text>
        <dbReference type="Rhea" id="RHEA:48348"/>
        <dbReference type="Rhea" id="RHEA-COMP:12068"/>
        <dbReference type="Rhea" id="RHEA-COMP:12069"/>
        <dbReference type="ChEBI" id="CHEBI:65314"/>
        <dbReference type="ChEBI" id="CHEBI:65315"/>
    </reaction>
</comment>
<feature type="domain" description="Pseudouridine synthase RsuA/RluA-like" evidence="6">
    <location>
        <begin position="94"/>
        <end position="242"/>
    </location>
</feature>
<dbReference type="AlphaFoldDB" id="A0A1B2IW93"/>
<dbReference type="InterPro" id="IPR050188">
    <property type="entry name" value="RluA_PseudoU_synthase"/>
</dbReference>
<dbReference type="PANTHER" id="PTHR21600">
    <property type="entry name" value="MITOCHONDRIAL RNA PSEUDOURIDINE SYNTHASE"/>
    <property type="match status" value="1"/>
</dbReference>
<protein>
    <recommendedName>
        <fullName evidence="3">RNA pseudouridylate synthase</fullName>
    </recommendedName>
    <alternativeName>
        <fullName evidence="4">RNA-uridine isomerase</fullName>
    </alternativeName>
</protein>
<dbReference type="STRING" id="240427.AYR62_12390"/>
<evidence type="ECO:0000259" key="6">
    <source>
        <dbReference type="Pfam" id="PF00849"/>
    </source>
</evidence>
<proteinExistence type="inferred from homology"/>
<dbReference type="InterPro" id="IPR006145">
    <property type="entry name" value="PsdUridine_synth_RsuA/RluA"/>
</dbReference>
<dbReference type="PANTHER" id="PTHR21600:SF87">
    <property type="entry name" value="RNA PSEUDOURIDYLATE SYNTHASE DOMAIN-CONTAINING PROTEIN 1"/>
    <property type="match status" value="1"/>
</dbReference>
<evidence type="ECO:0000256" key="3">
    <source>
        <dbReference type="ARBA" id="ARBA00031870"/>
    </source>
</evidence>
<sequence>MQWEHVATLPDNFISKPLRQLLMQDWFMPKHLIYSLKRGQRVLVNGAYLPVNFSVHAGDLVALRFVPADFQTPFQDIAPDSAATVDVVYEDDGLLVVNKTPGSKTHVNQPDEVGATLDHVAAYLAPHGQQPHMIHRLDQETSGALIVGKDPAVVPILVRLIKEKLIQRTYLTWVHGQLQTDHGTISLPIGRDPEDQRKRTVDGEHPQAAITHYRVIRRTANATLVAVQLQTGRTHQIRVHFADLGHPIVGDPLYATDNQRQRMLLHSWQVKLPLPYTFKTVLVEAPVPDSFTTFEKQTKKS</sequence>
<keyword evidence="8" id="KW-1185">Reference proteome</keyword>